<evidence type="ECO:0000313" key="2">
    <source>
        <dbReference type="EMBL" id="GAA4385648.1"/>
    </source>
</evidence>
<sequence length="312" mass="34155">MSTTLSEIEALGLWAGAAPDALESPTMASPSWWGADSRRWSVRAQDADPRCGTTGYVKLMEPHTRMYIDFAVSFDAARSAGAAGGAPAVRHADADRGVLVTEDHTGRCHTGTLDRFDDPDTRNRLLALRRAVHDLPRFGRTATVFDDIRAALDVARSVNAALPTDVDWMLRRIGDAERAVTAAGFDVVPIHGDGNVSNVLALDDGRLLLVDFDCAADADPLQDLGVALAELARLDTDAREAFEQSWGSWDAALFDRCRVYGVADQVRWGLIGAYCDAARPGMHEYSKFSDWQFLRARAALCELTFDDRLRNL</sequence>
<dbReference type="EMBL" id="BAABFR010000007">
    <property type="protein sequence ID" value="GAA4385648.1"/>
    <property type="molecule type" value="Genomic_DNA"/>
</dbReference>
<dbReference type="RefSeq" id="WP_344991096.1">
    <property type="nucleotide sequence ID" value="NZ_BAABFR010000007.1"/>
</dbReference>
<keyword evidence="3" id="KW-1185">Reference proteome</keyword>
<reference evidence="3" key="1">
    <citation type="journal article" date="2019" name="Int. J. Syst. Evol. Microbiol.">
        <title>The Global Catalogue of Microorganisms (GCM) 10K type strain sequencing project: providing services to taxonomists for standard genome sequencing and annotation.</title>
        <authorList>
            <consortium name="The Broad Institute Genomics Platform"/>
            <consortium name="The Broad Institute Genome Sequencing Center for Infectious Disease"/>
            <person name="Wu L."/>
            <person name="Ma J."/>
        </authorList>
    </citation>
    <scope>NUCLEOTIDE SEQUENCE [LARGE SCALE GENOMIC DNA]</scope>
    <source>
        <strain evidence="3">JCM 17688</strain>
    </source>
</reference>
<feature type="domain" description="Aminoglycoside phosphotransferase" evidence="1">
    <location>
        <begin position="125"/>
        <end position="252"/>
    </location>
</feature>
<dbReference type="InterPro" id="IPR011009">
    <property type="entry name" value="Kinase-like_dom_sf"/>
</dbReference>
<organism evidence="2 3">
    <name type="scientific">Tsukamurella soli</name>
    <dbReference type="NCBI Taxonomy" id="644556"/>
    <lineage>
        <taxon>Bacteria</taxon>
        <taxon>Bacillati</taxon>
        <taxon>Actinomycetota</taxon>
        <taxon>Actinomycetes</taxon>
        <taxon>Mycobacteriales</taxon>
        <taxon>Tsukamurellaceae</taxon>
        <taxon>Tsukamurella</taxon>
    </lineage>
</organism>
<dbReference type="InterPro" id="IPR002575">
    <property type="entry name" value="Aminoglycoside_PTrfase"/>
</dbReference>
<dbReference type="Proteomes" id="UP001500635">
    <property type="component" value="Unassembled WGS sequence"/>
</dbReference>
<dbReference type="Pfam" id="PF01636">
    <property type="entry name" value="APH"/>
    <property type="match status" value="1"/>
</dbReference>
<evidence type="ECO:0000313" key="3">
    <source>
        <dbReference type="Proteomes" id="UP001500635"/>
    </source>
</evidence>
<protein>
    <submittedName>
        <fullName evidence="2">Aminoglycoside phosphotransferase family protein</fullName>
    </submittedName>
</protein>
<name>A0ABP8J5Z4_9ACTN</name>
<accession>A0ABP8J5Z4</accession>
<comment type="caution">
    <text evidence="2">The sequence shown here is derived from an EMBL/GenBank/DDBJ whole genome shotgun (WGS) entry which is preliminary data.</text>
</comment>
<gene>
    <name evidence="2" type="ORF">GCM10023147_07670</name>
</gene>
<dbReference type="SUPFAM" id="SSF56112">
    <property type="entry name" value="Protein kinase-like (PK-like)"/>
    <property type="match status" value="1"/>
</dbReference>
<dbReference type="Gene3D" id="3.90.1200.10">
    <property type="match status" value="1"/>
</dbReference>
<evidence type="ECO:0000259" key="1">
    <source>
        <dbReference type="Pfam" id="PF01636"/>
    </source>
</evidence>
<proteinExistence type="predicted"/>